<dbReference type="SMART" id="SM00825">
    <property type="entry name" value="PKS_KS"/>
    <property type="match status" value="1"/>
</dbReference>
<proteinExistence type="inferred from homology"/>
<reference evidence="3" key="1">
    <citation type="submission" date="2021-12" db="EMBL/GenBank/DDBJ databases">
        <authorList>
            <person name="King R."/>
        </authorList>
    </citation>
    <scope>NUCLEOTIDE SEQUENCE</scope>
</reference>
<sequence>MYDFSEMELSIAYTQMVKVLLGSARTFTANRLSFALDLHGPSYTSQGGAGAIFHLIEIARSQLEERTIDAAIVVSGNFLLTARSLAILDGMGLAAKDGKCRPFDKKANGYALSESCVAFFLQRESDARRNWATVVGADHKFFGQKQGSILAFDGRPAKEMLRQLYSRCQVDPASVCYIEADGSGVKERDVDEVDIISDVFCQRRKEPILIGSIKSNMGHAECTACAAGAVKAIVALNSCKIPPTIHVESPIPELTSKGLKIVTETTPFKGDFVGVNAIGLGGHFGHLLLKMNPK</sequence>
<dbReference type="InterPro" id="IPR014030">
    <property type="entry name" value="Ketoacyl_synth_N"/>
</dbReference>
<dbReference type="Pfam" id="PF16197">
    <property type="entry name" value="KAsynt_C_assoc"/>
    <property type="match status" value="1"/>
</dbReference>
<comment type="similarity">
    <text evidence="1">Belongs to the thiolase-like superfamily. Beta-ketoacyl-ACP synthases family.</text>
</comment>
<dbReference type="InterPro" id="IPR016039">
    <property type="entry name" value="Thiolase-like"/>
</dbReference>
<dbReference type="EMBL" id="OU963870">
    <property type="protein sequence ID" value="CAH0778220.1"/>
    <property type="molecule type" value="Genomic_DNA"/>
</dbReference>
<dbReference type="InterPro" id="IPR050091">
    <property type="entry name" value="PKS_NRPS_Biosynth_Enz"/>
</dbReference>
<dbReference type="PANTHER" id="PTHR43775:SF23">
    <property type="entry name" value="FATTY ACID SYNTHASE 3"/>
    <property type="match status" value="1"/>
</dbReference>
<keyword evidence="1" id="KW-0808">Transferase</keyword>
<evidence type="ECO:0000313" key="3">
    <source>
        <dbReference type="EMBL" id="CAH0778220.1"/>
    </source>
</evidence>
<keyword evidence="4" id="KW-1185">Reference proteome</keyword>
<dbReference type="Proteomes" id="UP001152759">
    <property type="component" value="Chromosome 9"/>
</dbReference>
<dbReference type="Pfam" id="PF00109">
    <property type="entry name" value="ketoacyl-synt"/>
    <property type="match status" value="1"/>
</dbReference>
<accession>A0A9P0CHT9</accession>
<organism evidence="3 4">
    <name type="scientific">Bemisia tabaci</name>
    <name type="common">Sweetpotato whitefly</name>
    <name type="synonym">Aleurodes tabaci</name>
    <dbReference type="NCBI Taxonomy" id="7038"/>
    <lineage>
        <taxon>Eukaryota</taxon>
        <taxon>Metazoa</taxon>
        <taxon>Ecdysozoa</taxon>
        <taxon>Arthropoda</taxon>
        <taxon>Hexapoda</taxon>
        <taxon>Insecta</taxon>
        <taxon>Pterygota</taxon>
        <taxon>Neoptera</taxon>
        <taxon>Paraneoptera</taxon>
        <taxon>Hemiptera</taxon>
        <taxon>Sternorrhyncha</taxon>
        <taxon>Aleyrodoidea</taxon>
        <taxon>Aleyrodidae</taxon>
        <taxon>Aleyrodinae</taxon>
        <taxon>Bemisia</taxon>
    </lineage>
</organism>
<evidence type="ECO:0000256" key="1">
    <source>
        <dbReference type="RuleBase" id="RU003694"/>
    </source>
</evidence>
<dbReference type="Gene3D" id="3.40.47.10">
    <property type="match status" value="1"/>
</dbReference>
<evidence type="ECO:0000259" key="2">
    <source>
        <dbReference type="PROSITE" id="PS52004"/>
    </source>
</evidence>
<protein>
    <recommendedName>
        <fullName evidence="2">Ketosynthase family 3 (KS3) domain-containing protein</fullName>
    </recommendedName>
</protein>
<dbReference type="InterPro" id="IPR032821">
    <property type="entry name" value="PKS_assoc"/>
</dbReference>
<dbReference type="PROSITE" id="PS52004">
    <property type="entry name" value="KS3_2"/>
    <property type="match status" value="1"/>
</dbReference>
<gene>
    <name evidence="3" type="ORF">BEMITA_LOCUS14058</name>
</gene>
<dbReference type="InterPro" id="IPR020841">
    <property type="entry name" value="PKS_Beta-ketoAc_synthase_dom"/>
</dbReference>
<evidence type="ECO:0000313" key="4">
    <source>
        <dbReference type="Proteomes" id="UP001152759"/>
    </source>
</evidence>
<dbReference type="Pfam" id="PF02801">
    <property type="entry name" value="Ketoacyl-synt_C"/>
    <property type="match status" value="1"/>
</dbReference>
<dbReference type="CDD" id="cd00833">
    <property type="entry name" value="PKS"/>
    <property type="match status" value="1"/>
</dbReference>
<dbReference type="InterPro" id="IPR014031">
    <property type="entry name" value="Ketoacyl_synth_C"/>
</dbReference>
<dbReference type="SUPFAM" id="SSF53901">
    <property type="entry name" value="Thiolase-like"/>
    <property type="match status" value="2"/>
</dbReference>
<dbReference type="GO" id="GO:0006633">
    <property type="term" value="P:fatty acid biosynthetic process"/>
    <property type="evidence" value="ECO:0007669"/>
    <property type="project" value="TreeGrafter"/>
</dbReference>
<name>A0A9P0CHT9_BEMTA</name>
<dbReference type="PANTHER" id="PTHR43775">
    <property type="entry name" value="FATTY ACID SYNTHASE"/>
    <property type="match status" value="1"/>
</dbReference>
<feature type="domain" description="Ketosynthase family 3 (KS3)" evidence="2">
    <location>
        <begin position="1"/>
        <end position="291"/>
    </location>
</feature>
<dbReference type="GO" id="GO:0004312">
    <property type="term" value="F:fatty acid synthase activity"/>
    <property type="evidence" value="ECO:0007669"/>
    <property type="project" value="TreeGrafter"/>
</dbReference>
<dbReference type="AlphaFoldDB" id="A0A9P0CHT9"/>